<keyword evidence="1" id="KW-0732">Signal</keyword>
<sequence length="102" mass="10977">MIRLVIVTAFIAFAAAANRPFGRPLSPQAPAQFAVILRSDSDINPDGSYYYSYETENGIEAQEQGSLKSLPEGAGTAAQGIQVHRKKTSCYFNVQIVLAGVI</sequence>
<keyword evidence="3" id="KW-1185">Reference proteome</keyword>
<reference evidence="2" key="1">
    <citation type="submission" date="2020-08" db="EMBL/GenBank/DDBJ databases">
        <title>Genome sequencing and assembly of the red palm weevil Rhynchophorus ferrugineus.</title>
        <authorList>
            <person name="Dias G.B."/>
            <person name="Bergman C.M."/>
            <person name="Manee M."/>
        </authorList>
    </citation>
    <scope>NUCLEOTIDE SEQUENCE</scope>
    <source>
        <strain evidence="2">AA-2017</strain>
        <tissue evidence="2">Whole larva</tissue>
    </source>
</reference>
<accession>A0A834HPQ9</accession>
<evidence type="ECO:0000313" key="3">
    <source>
        <dbReference type="Proteomes" id="UP000625711"/>
    </source>
</evidence>
<dbReference type="EMBL" id="JAACXV010014549">
    <property type="protein sequence ID" value="KAF7266375.1"/>
    <property type="molecule type" value="Genomic_DNA"/>
</dbReference>
<dbReference type="AlphaFoldDB" id="A0A834HPQ9"/>
<gene>
    <name evidence="2" type="ORF">GWI33_020400</name>
</gene>
<feature type="chain" id="PRO_5032807601" evidence="1">
    <location>
        <begin position="17"/>
        <end position="102"/>
    </location>
</feature>
<evidence type="ECO:0000313" key="2">
    <source>
        <dbReference type="EMBL" id="KAF7266375.1"/>
    </source>
</evidence>
<organism evidence="2 3">
    <name type="scientific">Rhynchophorus ferrugineus</name>
    <name type="common">Red palm weevil</name>
    <name type="synonym">Curculio ferrugineus</name>
    <dbReference type="NCBI Taxonomy" id="354439"/>
    <lineage>
        <taxon>Eukaryota</taxon>
        <taxon>Metazoa</taxon>
        <taxon>Ecdysozoa</taxon>
        <taxon>Arthropoda</taxon>
        <taxon>Hexapoda</taxon>
        <taxon>Insecta</taxon>
        <taxon>Pterygota</taxon>
        <taxon>Neoptera</taxon>
        <taxon>Endopterygota</taxon>
        <taxon>Coleoptera</taxon>
        <taxon>Polyphaga</taxon>
        <taxon>Cucujiformia</taxon>
        <taxon>Curculionidae</taxon>
        <taxon>Dryophthorinae</taxon>
        <taxon>Rhynchophorus</taxon>
    </lineage>
</organism>
<evidence type="ECO:0000256" key="1">
    <source>
        <dbReference type="SAM" id="SignalP"/>
    </source>
</evidence>
<comment type="caution">
    <text evidence="2">The sequence shown here is derived from an EMBL/GenBank/DDBJ whole genome shotgun (WGS) entry which is preliminary data.</text>
</comment>
<dbReference type="OrthoDB" id="6343684at2759"/>
<protein>
    <submittedName>
        <fullName evidence="2">Uncharacterized protein</fullName>
    </submittedName>
</protein>
<dbReference type="Proteomes" id="UP000625711">
    <property type="component" value="Unassembled WGS sequence"/>
</dbReference>
<feature type="signal peptide" evidence="1">
    <location>
        <begin position="1"/>
        <end position="16"/>
    </location>
</feature>
<proteinExistence type="predicted"/>
<name>A0A834HPQ9_RHYFE</name>